<reference evidence="1" key="1">
    <citation type="submission" date="2020-08" db="EMBL/GenBank/DDBJ databases">
        <title>Ramlibacter sp. GTP1 16S ribosomal RNA gene genome sequencing and assembly.</title>
        <authorList>
            <person name="Kang M."/>
        </authorList>
    </citation>
    <scope>NUCLEOTIDE SEQUENCE</scope>
    <source>
        <strain evidence="1">GTP1</strain>
    </source>
</reference>
<keyword evidence="2" id="KW-1185">Reference proteome</keyword>
<evidence type="ECO:0000313" key="2">
    <source>
        <dbReference type="Proteomes" id="UP000596827"/>
    </source>
</evidence>
<evidence type="ECO:0000313" key="1">
    <source>
        <dbReference type="EMBL" id="MBC5763167.1"/>
    </source>
</evidence>
<dbReference type="AlphaFoldDB" id="A0A923M2X4"/>
<name>A0A923M2X4_9BURK</name>
<dbReference type="RefSeq" id="WP_187079626.1">
    <property type="nucleotide sequence ID" value="NZ_JACORU010000001.1"/>
</dbReference>
<accession>A0A923M2X4</accession>
<sequence length="367" mass="40122">MTPTTATQQTPARLRAYGAAAAGSGGGRDHNAAIREAAQKRIKAGVFGAAAAAKAELDRLAAEIALETGSILLTAPVKSEERAAEKVKGDYRGDWLDLKDAARITLIARDEQNLKAVIGTIRKRMRAGTGHWLVKDQYVYEPHKECGYSGYNGVVRLGIPPKEVKARPLPEAFHPILMDELKTQVVLDGFAKGTKPPAYAGRFGEIQANSVAMMYGKMSKDSFIRMLGSAQYFLCRARFGVEGGAAHTLYEISRSVKSSPDDRRAAEELCRRYHRRLRNQDGMGADPRLNFEVLLFCKGVHAGSLATLRQRWRSGAPHADQRRAEAVLFMRQYARLHGMPKVGDFLLNPELLPLCVQPAAPASAPAA</sequence>
<dbReference type="Proteomes" id="UP000596827">
    <property type="component" value="Unassembled WGS sequence"/>
</dbReference>
<protein>
    <submittedName>
        <fullName evidence="1">Uncharacterized protein</fullName>
    </submittedName>
</protein>
<dbReference type="EMBL" id="JACORU010000001">
    <property type="protein sequence ID" value="MBC5763167.1"/>
    <property type="molecule type" value="Genomic_DNA"/>
</dbReference>
<gene>
    <name evidence="1" type="ORF">H8R02_01805</name>
</gene>
<organism evidence="1 2">
    <name type="scientific">Ramlibacter albus</name>
    <dbReference type="NCBI Taxonomy" id="2079448"/>
    <lineage>
        <taxon>Bacteria</taxon>
        <taxon>Pseudomonadati</taxon>
        <taxon>Pseudomonadota</taxon>
        <taxon>Betaproteobacteria</taxon>
        <taxon>Burkholderiales</taxon>
        <taxon>Comamonadaceae</taxon>
        <taxon>Ramlibacter</taxon>
    </lineage>
</organism>
<proteinExistence type="predicted"/>
<comment type="caution">
    <text evidence="1">The sequence shown here is derived from an EMBL/GenBank/DDBJ whole genome shotgun (WGS) entry which is preliminary data.</text>
</comment>